<feature type="transmembrane region" description="Helical" evidence="1">
    <location>
        <begin position="6"/>
        <end position="29"/>
    </location>
</feature>
<dbReference type="SUPFAM" id="SSF49879">
    <property type="entry name" value="SMAD/FHA domain"/>
    <property type="match status" value="1"/>
</dbReference>
<dbReference type="PANTHER" id="PTHR23308">
    <property type="entry name" value="NUCLEAR INHIBITOR OF PROTEIN PHOSPHATASE-1"/>
    <property type="match status" value="1"/>
</dbReference>
<evidence type="ECO:0000259" key="2">
    <source>
        <dbReference type="PROSITE" id="PS50006"/>
    </source>
</evidence>
<comment type="caution">
    <text evidence="3">The sequence shown here is derived from an EMBL/GenBank/DDBJ whole genome shotgun (WGS) entry which is preliminary data.</text>
</comment>
<feature type="domain" description="FHA" evidence="2">
    <location>
        <begin position="65"/>
        <end position="114"/>
    </location>
</feature>
<dbReference type="SMART" id="SM00240">
    <property type="entry name" value="FHA"/>
    <property type="match status" value="1"/>
</dbReference>
<dbReference type="InterPro" id="IPR050923">
    <property type="entry name" value="Cell_Proc_Reg/RNA_Proc"/>
</dbReference>
<keyword evidence="1" id="KW-0472">Membrane</keyword>
<name>E6PFK6_9ZZZZ</name>
<dbReference type="Pfam" id="PF00498">
    <property type="entry name" value="FHA"/>
    <property type="match status" value="1"/>
</dbReference>
<evidence type="ECO:0000256" key="1">
    <source>
        <dbReference type="SAM" id="Phobius"/>
    </source>
</evidence>
<dbReference type="CDD" id="cd00060">
    <property type="entry name" value="FHA"/>
    <property type="match status" value="1"/>
</dbReference>
<keyword evidence="1" id="KW-1133">Transmembrane helix</keyword>
<sequence length="140" mass="15234">MTELHTAWVRLDTLGITAALGVVAAVGFLRRADAREPIGDLTPIPVRVFIFEGSERRELRVLTPALIGRAGSCHVQLQDGDVSRRHARLEAEEGVLYLRDLRSANGTFLNGEAFEGAIELRVGDEIDCGATRLEILEVGA</sequence>
<dbReference type="EMBL" id="CABL01000006">
    <property type="protein sequence ID" value="CBH75242.1"/>
    <property type="molecule type" value="Genomic_DNA"/>
</dbReference>
<evidence type="ECO:0000313" key="3">
    <source>
        <dbReference type="EMBL" id="CBH75242.1"/>
    </source>
</evidence>
<proteinExistence type="predicted"/>
<organism evidence="3">
    <name type="scientific">mine drainage metagenome</name>
    <dbReference type="NCBI Taxonomy" id="410659"/>
    <lineage>
        <taxon>unclassified sequences</taxon>
        <taxon>metagenomes</taxon>
        <taxon>ecological metagenomes</taxon>
    </lineage>
</organism>
<dbReference type="Gene3D" id="2.60.200.20">
    <property type="match status" value="1"/>
</dbReference>
<dbReference type="AlphaFoldDB" id="E6PFK6"/>
<accession>E6PFK6</accession>
<dbReference type="InterPro" id="IPR008984">
    <property type="entry name" value="SMAD_FHA_dom_sf"/>
</dbReference>
<dbReference type="PROSITE" id="PS50006">
    <property type="entry name" value="FHA_DOMAIN"/>
    <property type="match status" value="1"/>
</dbReference>
<gene>
    <name evidence="3" type="ORF">CARN1_1567</name>
</gene>
<reference evidence="3" key="1">
    <citation type="submission" date="2009-10" db="EMBL/GenBank/DDBJ databases">
        <title>Diversity of trophic interactions inside an arsenic-rich microbial ecosystem.</title>
        <authorList>
            <person name="Bertin P.N."/>
            <person name="Heinrich-Salmeron A."/>
            <person name="Pelletier E."/>
            <person name="Goulhen-Chollet F."/>
            <person name="Arsene-Ploetze F."/>
            <person name="Gallien S."/>
            <person name="Calteau A."/>
            <person name="Vallenet D."/>
            <person name="Casiot C."/>
            <person name="Chane-Woon-Ming B."/>
            <person name="Giloteaux L."/>
            <person name="Barakat M."/>
            <person name="Bonnefoy V."/>
            <person name="Bruneel O."/>
            <person name="Chandler M."/>
            <person name="Cleiss J."/>
            <person name="Duran R."/>
            <person name="Elbaz-Poulichet F."/>
            <person name="Fonknechten N."/>
            <person name="Lauga B."/>
            <person name="Mornico D."/>
            <person name="Ortet P."/>
            <person name="Schaeffer C."/>
            <person name="Siguier P."/>
            <person name="Alexander Thil Smith A."/>
            <person name="Van Dorsselaer A."/>
            <person name="Weissenbach J."/>
            <person name="Medigue C."/>
            <person name="Le Paslier D."/>
        </authorList>
    </citation>
    <scope>NUCLEOTIDE SEQUENCE</scope>
</reference>
<protein>
    <recommendedName>
        <fullName evidence="2">FHA domain-containing protein</fullName>
    </recommendedName>
</protein>
<keyword evidence="1" id="KW-0812">Transmembrane</keyword>
<dbReference type="InterPro" id="IPR000253">
    <property type="entry name" value="FHA_dom"/>
</dbReference>